<dbReference type="OrthoDB" id="4937342at2"/>
<comment type="caution">
    <text evidence="2">The sequence shown here is derived from an EMBL/GenBank/DDBJ whole genome shotgun (WGS) entry which is preliminary data.</text>
</comment>
<feature type="transmembrane region" description="Helical" evidence="1">
    <location>
        <begin position="16"/>
        <end position="39"/>
    </location>
</feature>
<keyword evidence="3" id="KW-1185">Reference proteome</keyword>
<dbReference type="RefSeq" id="WP_055122314.1">
    <property type="nucleotide sequence ID" value="NZ_LKST01000002.1"/>
</dbReference>
<feature type="transmembrane region" description="Helical" evidence="1">
    <location>
        <begin position="84"/>
        <end position="103"/>
    </location>
</feature>
<evidence type="ECO:0000313" key="3">
    <source>
        <dbReference type="Proteomes" id="UP000050517"/>
    </source>
</evidence>
<dbReference type="Pfam" id="PF19545">
    <property type="entry name" value="DUF6069"/>
    <property type="match status" value="1"/>
</dbReference>
<keyword evidence="1" id="KW-0472">Membrane</keyword>
<protein>
    <submittedName>
        <fullName evidence="2">Uncharacterized protein</fullName>
    </submittedName>
</protein>
<evidence type="ECO:0000313" key="2">
    <source>
        <dbReference type="EMBL" id="KQB84378.1"/>
    </source>
</evidence>
<keyword evidence="1" id="KW-0812">Transmembrane</keyword>
<accession>A0A0N8VZN3</accession>
<dbReference type="EMBL" id="LKST01000002">
    <property type="protein sequence ID" value="KQB84378.1"/>
    <property type="molecule type" value="Genomic_DNA"/>
</dbReference>
<dbReference type="InterPro" id="IPR045713">
    <property type="entry name" value="DUF6069"/>
</dbReference>
<reference evidence="2 3" key="1">
    <citation type="submission" date="2015-10" db="EMBL/GenBank/DDBJ databases">
        <title>Corynebacteirum lowii and Corynebacterium oculi species nova, derived from human clinical disease and and emended description of Corynebacterium mastiditis.</title>
        <authorList>
            <person name="Bernard K."/>
            <person name="Pacheco A.L."/>
            <person name="Mcdougall C."/>
            <person name="Burtx T."/>
            <person name="Weibe D."/>
            <person name="Tyler S."/>
            <person name="Olson A.B."/>
            <person name="Cnockaert M."/>
            <person name="Eguchi H."/>
            <person name="Kuwahara T."/>
            <person name="Nakayama-Imaohji H."/>
            <person name="Boudewijins M."/>
            <person name="Van Hoecke F."/>
            <person name="Bernier A.-M."/>
            <person name="Vandamme P."/>
        </authorList>
    </citation>
    <scope>NUCLEOTIDE SEQUENCE [LARGE SCALE GENOMIC DNA]</scope>
    <source>
        <strain evidence="2 3">NML 130210</strain>
    </source>
</reference>
<proteinExistence type="predicted"/>
<dbReference type="Proteomes" id="UP000050517">
    <property type="component" value="Unassembled WGS sequence"/>
</dbReference>
<gene>
    <name evidence="2" type="ORF">Cocul_01179</name>
</gene>
<sequence>MAKERVVQGWSWSGRYLAVALAATVANAALFFLSVSVGASMRINSSGYSEITALMVVLSTLFPLVFARWLTLLVGRRFPAFIQIALWLGLLVAVLSIPSPFFLSEDMATAFSLAAMHVVAGAAWFWGMSLFGVMNNGR</sequence>
<organism evidence="2 3">
    <name type="scientific">Corynebacterium oculi</name>
    <dbReference type="NCBI Taxonomy" id="1544416"/>
    <lineage>
        <taxon>Bacteria</taxon>
        <taxon>Bacillati</taxon>
        <taxon>Actinomycetota</taxon>
        <taxon>Actinomycetes</taxon>
        <taxon>Mycobacteriales</taxon>
        <taxon>Corynebacteriaceae</taxon>
        <taxon>Corynebacterium</taxon>
    </lineage>
</organism>
<feature type="transmembrane region" description="Helical" evidence="1">
    <location>
        <begin position="51"/>
        <end position="72"/>
    </location>
</feature>
<dbReference type="PATRIC" id="fig|1544416.3.peg.1183"/>
<feature type="transmembrane region" description="Helical" evidence="1">
    <location>
        <begin position="109"/>
        <end position="133"/>
    </location>
</feature>
<evidence type="ECO:0000256" key="1">
    <source>
        <dbReference type="SAM" id="Phobius"/>
    </source>
</evidence>
<dbReference type="STRING" id="1544416.Cocul_01179"/>
<name>A0A0N8VZN3_9CORY</name>
<keyword evidence="1" id="KW-1133">Transmembrane helix</keyword>
<dbReference type="AlphaFoldDB" id="A0A0N8VZN3"/>